<dbReference type="RefSeq" id="WP_169559526.1">
    <property type="nucleotide sequence ID" value="NZ_BSNF01000001.1"/>
</dbReference>
<keyword evidence="2 4" id="KW-0238">DNA-binding</keyword>
<dbReference type="SUPFAM" id="SSF46689">
    <property type="entry name" value="Homeodomain-like"/>
    <property type="match status" value="1"/>
</dbReference>
<keyword evidence="1" id="KW-0805">Transcription regulation</keyword>
<keyword evidence="7" id="KW-1185">Reference proteome</keyword>
<dbReference type="Pfam" id="PF17918">
    <property type="entry name" value="TetR_C_15"/>
    <property type="match status" value="1"/>
</dbReference>
<dbReference type="Gene3D" id="1.10.357.10">
    <property type="entry name" value="Tetracycline Repressor, domain 2"/>
    <property type="match status" value="1"/>
</dbReference>
<dbReference type="InterPro" id="IPR041669">
    <property type="entry name" value="TetR_C_15"/>
</dbReference>
<dbReference type="PROSITE" id="PS50977">
    <property type="entry name" value="HTH_TETR_2"/>
    <property type="match status" value="1"/>
</dbReference>
<accession>A0ABQ5U074</accession>
<reference evidence="6" key="2">
    <citation type="submission" date="2023-01" db="EMBL/GenBank/DDBJ databases">
        <title>Draft genome sequence of Sneathiella chinensis strain NBRC 103408.</title>
        <authorList>
            <person name="Sun Q."/>
            <person name="Mori K."/>
        </authorList>
    </citation>
    <scope>NUCLEOTIDE SEQUENCE</scope>
    <source>
        <strain evidence="6">NBRC 103408</strain>
    </source>
</reference>
<dbReference type="InterPro" id="IPR009057">
    <property type="entry name" value="Homeodomain-like_sf"/>
</dbReference>
<dbReference type="PRINTS" id="PR00455">
    <property type="entry name" value="HTHTETR"/>
</dbReference>
<dbReference type="PANTHER" id="PTHR30055">
    <property type="entry name" value="HTH-TYPE TRANSCRIPTIONAL REGULATOR RUTR"/>
    <property type="match status" value="1"/>
</dbReference>
<dbReference type="InterPro" id="IPR050109">
    <property type="entry name" value="HTH-type_TetR-like_transc_reg"/>
</dbReference>
<organism evidence="6 7">
    <name type="scientific">Sneathiella chinensis</name>
    <dbReference type="NCBI Taxonomy" id="349750"/>
    <lineage>
        <taxon>Bacteria</taxon>
        <taxon>Pseudomonadati</taxon>
        <taxon>Pseudomonadota</taxon>
        <taxon>Alphaproteobacteria</taxon>
        <taxon>Sneathiellales</taxon>
        <taxon>Sneathiellaceae</taxon>
        <taxon>Sneathiella</taxon>
    </lineage>
</organism>
<gene>
    <name evidence="6" type="ORF">GCM10007924_07560</name>
</gene>
<dbReference type="EMBL" id="BSNF01000001">
    <property type="protein sequence ID" value="GLQ05535.1"/>
    <property type="molecule type" value="Genomic_DNA"/>
</dbReference>
<sequence length="210" mass="24262">MNIIRKKTVSRKKPLQNRSRERVELILETTEKLISEMPIPDISTSKIAKTAGIPVGSIYQYFNDRDAVLLELGERLIDREDALLEQVFDMISTTLPWKLVVQRVLRAYAESMRQSDTLYRLDMALAHVEEWIQIHRRSEDRMTLFFASYPAFSDNGLSPEKAQTVARMIVITATTIILRVQAERDEESVNTLVEEAEKLIIAYLSLYLKD</sequence>
<evidence type="ECO:0000259" key="5">
    <source>
        <dbReference type="PROSITE" id="PS50977"/>
    </source>
</evidence>
<evidence type="ECO:0000313" key="7">
    <source>
        <dbReference type="Proteomes" id="UP001161409"/>
    </source>
</evidence>
<evidence type="ECO:0000313" key="6">
    <source>
        <dbReference type="EMBL" id="GLQ05535.1"/>
    </source>
</evidence>
<dbReference type="PANTHER" id="PTHR30055:SF234">
    <property type="entry name" value="HTH-TYPE TRANSCRIPTIONAL REGULATOR BETI"/>
    <property type="match status" value="1"/>
</dbReference>
<evidence type="ECO:0000256" key="2">
    <source>
        <dbReference type="ARBA" id="ARBA00023125"/>
    </source>
</evidence>
<feature type="DNA-binding region" description="H-T-H motif" evidence="4">
    <location>
        <begin position="43"/>
        <end position="62"/>
    </location>
</feature>
<name>A0ABQ5U074_9PROT</name>
<evidence type="ECO:0000256" key="3">
    <source>
        <dbReference type="ARBA" id="ARBA00023163"/>
    </source>
</evidence>
<protein>
    <submittedName>
        <fullName evidence="6">TetR family transcriptional regulator</fullName>
    </submittedName>
</protein>
<dbReference type="Proteomes" id="UP001161409">
    <property type="component" value="Unassembled WGS sequence"/>
</dbReference>
<reference evidence="6" key="1">
    <citation type="journal article" date="2014" name="Int. J. Syst. Evol. Microbiol.">
        <title>Complete genome of a new Firmicutes species belonging to the dominant human colonic microbiota ('Ruminococcus bicirculans') reveals two chromosomes and a selective capacity to utilize plant glucans.</title>
        <authorList>
            <consortium name="NISC Comparative Sequencing Program"/>
            <person name="Wegmann U."/>
            <person name="Louis P."/>
            <person name="Goesmann A."/>
            <person name="Henrissat B."/>
            <person name="Duncan S.H."/>
            <person name="Flint H.J."/>
        </authorList>
    </citation>
    <scope>NUCLEOTIDE SEQUENCE</scope>
    <source>
        <strain evidence="6">NBRC 103408</strain>
    </source>
</reference>
<feature type="domain" description="HTH tetR-type" evidence="5">
    <location>
        <begin position="20"/>
        <end position="80"/>
    </location>
</feature>
<evidence type="ECO:0000256" key="1">
    <source>
        <dbReference type="ARBA" id="ARBA00023015"/>
    </source>
</evidence>
<comment type="caution">
    <text evidence="6">The sequence shown here is derived from an EMBL/GenBank/DDBJ whole genome shotgun (WGS) entry which is preliminary data.</text>
</comment>
<dbReference type="Pfam" id="PF00440">
    <property type="entry name" value="TetR_N"/>
    <property type="match status" value="1"/>
</dbReference>
<proteinExistence type="predicted"/>
<evidence type="ECO:0000256" key="4">
    <source>
        <dbReference type="PROSITE-ProRule" id="PRU00335"/>
    </source>
</evidence>
<dbReference type="InterPro" id="IPR001647">
    <property type="entry name" value="HTH_TetR"/>
</dbReference>
<keyword evidence="3" id="KW-0804">Transcription</keyword>